<dbReference type="RefSeq" id="WP_276235272.1">
    <property type="nucleotide sequence ID" value="NZ_CP119802.1"/>
</dbReference>
<dbReference type="Gene3D" id="2.60.40.10">
    <property type="entry name" value="Immunoglobulins"/>
    <property type="match status" value="1"/>
</dbReference>
<proteinExistence type="inferred from homology"/>
<keyword evidence="3" id="KW-0812">Transmembrane</keyword>
<dbReference type="InterPro" id="IPR013783">
    <property type="entry name" value="Ig-like_fold"/>
</dbReference>
<comment type="similarity">
    <text evidence="1">Belongs to the intimin/invasin family.</text>
</comment>
<evidence type="ECO:0000256" key="3">
    <source>
        <dbReference type="SAM" id="Phobius"/>
    </source>
</evidence>
<organism evidence="5 6">
    <name type="scientific">Halosegnis marinus</name>
    <dbReference type="NCBI Taxonomy" id="3034023"/>
    <lineage>
        <taxon>Archaea</taxon>
        <taxon>Methanobacteriati</taxon>
        <taxon>Methanobacteriota</taxon>
        <taxon>Stenosarchaea group</taxon>
        <taxon>Halobacteria</taxon>
        <taxon>Halobacteriales</taxon>
        <taxon>Natronomonadaceae</taxon>
        <taxon>Halosegnis</taxon>
    </lineage>
</organism>
<gene>
    <name evidence="5" type="ORF">ACFQJ4_02960</name>
</gene>
<dbReference type="InterPro" id="IPR008964">
    <property type="entry name" value="Invasin/intimin_cell_adhesion"/>
</dbReference>
<keyword evidence="3" id="KW-0472">Membrane</keyword>
<keyword evidence="3" id="KW-1133">Transmembrane helix</keyword>
<accession>A0ABD5ZLI6</accession>
<dbReference type="AlphaFoldDB" id="A0ABD5ZLI6"/>
<name>A0ABD5ZLI6_9EURY</name>
<feature type="region of interest" description="Disordered" evidence="2">
    <location>
        <begin position="319"/>
        <end position="338"/>
    </location>
</feature>
<feature type="domain" description="Big-1" evidence="4">
    <location>
        <begin position="282"/>
        <end position="374"/>
    </location>
</feature>
<sequence>MTGLHSDDRGVSELLGAILLFGLLVSLLVIVQSSAVPSANRAVEFDQNQQLQRDFQSLDADAAAVAATGRDRATVVTAGVSYPNRFVLFNPGPVAGTLSTTDADFTVSGAVAAGETGDYWDGTPRTFDSGRLRYEAPYNYYDAPTTAYQAGVVYNRFDNGVRQVDDGSFVSGRSIDLVALDGSRSASQVSPLTLDLVPLSAETETVRVTGDASDPLVVTLSTDLTPDQWASFLSGELDENGGYVTDVRAAPGGVAVEFAPGTYELTLADVAVGGGAERSGPTYLTTPDATPTVESGGDLTVEARDAFNDPEPGVEVAFSTSDGSLSSTTATTDGTGAASVTFTPRAGVSTATVTAEADLDGSGTVEADERVTFDVTVTGASDGGVGGLNPAGQGSVRQTAATNDRCTAPNTGTGTVALTDNDCRVLVDFENLGDDTRTIQQARVSFYSPESYDVGTGNNARRRPTPETVTLGGETLEVGGDFEAVSLAAIGGSATETYEFTFAVPEGRYNVVEGDFFVVTFVYENGDVSTYFVGPQ</sequence>
<evidence type="ECO:0000313" key="5">
    <source>
        <dbReference type="EMBL" id="MFC7234270.1"/>
    </source>
</evidence>
<evidence type="ECO:0000259" key="4">
    <source>
        <dbReference type="PROSITE" id="PS51127"/>
    </source>
</evidence>
<reference evidence="5 6" key="1">
    <citation type="journal article" date="2019" name="Int. J. Syst. Evol. Microbiol.">
        <title>The Global Catalogue of Microorganisms (GCM) 10K type strain sequencing project: providing services to taxonomists for standard genome sequencing and annotation.</title>
        <authorList>
            <consortium name="The Broad Institute Genomics Platform"/>
            <consortium name="The Broad Institute Genome Sequencing Center for Infectious Disease"/>
            <person name="Wu L."/>
            <person name="Ma J."/>
        </authorList>
    </citation>
    <scope>NUCLEOTIDE SEQUENCE [LARGE SCALE GENOMIC DNA]</scope>
    <source>
        <strain evidence="5 6">DT85</strain>
    </source>
</reference>
<dbReference type="PROSITE" id="PS51127">
    <property type="entry name" value="BIG1"/>
    <property type="match status" value="1"/>
</dbReference>
<evidence type="ECO:0000313" key="6">
    <source>
        <dbReference type="Proteomes" id="UP001596398"/>
    </source>
</evidence>
<comment type="caution">
    <text evidence="5">The sequence shown here is derived from an EMBL/GenBank/DDBJ whole genome shotgun (WGS) entry which is preliminary data.</text>
</comment>
<dbReference type="GeneID" id="79265937"/>
<dbReference type="EMBL" id="JBHTAP010000001">
    <property type="protein sequence ID" value="MFC7234270.1"/>
    <property type="molecule type" value="Genomic_DNA"/>
</dbReference>
<dbReference type="Pfam" id="PF02369">
    <property type="entry name" value="Big_1"/>
    <property type="match status" value="1"/>
</dbReference>
<dbReference type="Proteomes" id="UP001596398">
    <property type="component" value="Unassembled WGS sequence"/>
</dbReference>
<protein>
    <submittedName>
        <fullName evidence="5">Ig-like domain-containing protein</fullName>
    </submittedName>
</protein>
<feature type="transmembrane region" description="Helical" evidence="3">
    <location>
        <begin position="12"/>
        <end position="31"/>
    </location>
</feature>
<evidence type="ECO:0000256" key="2">
    <source>
        <dbReference type="SAM" id="MobiDB-lite"/>
    </source>
</evidence>
<dbReference type="InterPro" id="IPR003344">
    <property type="entry name" value="Big_1_dom"/>
</dbReference>
<keyword evidence="6" id="KW-1185">Reference proteome</keyword>
<evidence type="ECO:0000256" key="1">
    <source>
        <dbReference type="ARBA" id="ARBA00010116"/>
    </source>
</evidence>
<dbReference type="SUPFAM" id="SSF49373">
    <property type="entry name" value="Invasin/intimin cell-adhesion fragments"/>
    <property type="match status" value="1"/>
</dbReference>